<sequence length="135" mass="16004">MSDTQVAMTVDLIIEEYPYMKTDDFKLCFKNAMKMKYGESYNRIDGQVIMGWLREYNKERCAIADSQSWNEHKAHMADEQRTTNGMFYEEYREELKKRALSGDKSAINALRMSDELISELNRKRYEGLEKKPSEF</sequence>
<reference evidence="1 2" key="1">
    <citation type="submission" date="2018-08" db="EMBL/GenBank/DDBJ databases">
        <title>A genome reference for cultivated species of the human gut microbiota.</title>
        <authorList>
            <person name="Zou Y."/>
            <person name="Xue W."/>
            <person name="Luo G."/>
        </authorList>
    </citation>
    <scope>NUCLEOTIDE SEQUENCE [LARGE SCALE GENOMIC DNA]</scope>
    <source>
        <strain evidence="1 2">AM29-12AC</strain>
    </source>
</reference>
<gene>
    <name evidence="1" type="ORF">DW758_01800</name>
</gene>
<dbReference type="EMBL" id="QSJZ01000001">
    <property type="protein sequence ID" value="RHE25823.1"/>
    <property type="molecule type" value="Genomic_DNA"/>
</dbReference>
<organism evidence="1 2">
    <name type="scientific">Bacteroides uniformis</name>
    <dbReference type="NCBI Taxonomy" id="820"/>
    <lineage>
        <taxon>Bacteria</taxon>
        <taxon>Pseudomonadati</taxon>
        <taxon>Bacteroidota</taxon>
        <taxon>Bacteroidia</taxon>
        <taxon>Bacteroidales</taxon>
        <taxon>Bacteroidaceae</taxon>
        <taxon>Bacteroides</taxon>
    </lineage>
</organism>
<comment type="caution">
    <text evidence="1">The sequence shown here is derived from an EMBL/GenBank/DDBJ whole genome shotgun (WGS) entry which is preliminary data.</text>
</comment>
<proteinExistence type="predicted"/>
<protein>
    <submittedName>
        <fullName evidence="1">Uncharacterized protein</fullName>
    </submittedName>
</protein>
<evidence type="ECO:0000313" key="1">
    <source>
        <dbReference type="EMBL" id="RHE25823.1"/>
    </source>
</evidence>
<name>A0A414IN48_BACUN</name>
<accession>A0A414IN48</accession>
<dbReference type="AlphaFoldDB" id="A0A414IN48"/>
<evidence type="ECO:0000313" key="2">
    <source>
        <dbReference type="Proteomes" id="UP000283601"/>
    </source>
</evidence>
<dbReference type="Proteomes" id="UP000283601">
    <property type="component" value="Unassembled WGS sequence"/>
</dbReference>